<dbReference type="Pfam" id="PF09538">
    <property type="entry name" value="FYDLN_acid"/>
    <property type="match status" value="1"/>
</dbReference>
<evidence type="ECO:0008006" key="4">
    <source>
        <dbReference type="Google" id="ProtNLM"/>
    </source>
</evidence>
<dbReference type="InterPro" id="IPR012644">
    <property type="entry name" value="CHP02300_FYDLN_acid"/>
</dbReference>
<protein>
    <recommendedName>
        <fullName evidence="4">TIGR02300 family protein</fullName>
    </recommendedName>
</protein>
<feature type="compositionally biased region" description="Acidic residues" evidence="1">
    <location>
        <begin position="55"/>
        <end position="97"/>
    </location>
</feature>
<accession>A0A0M2RA83</accession>
<feature type="region of interest" description="Disordered" evidence="1">
    <location>
        <begin position="39"/>
        <end position="110"/>
    </location>
</feature>
<proteinExistence type="predicted"/>
<evidence type="ECO:0000256" key="1">
    <source>
        <dbReference type="SAM" id="MobiDB-lite"/>
    </source>
</evidence>
<keyword evidence="3" id="KW-1185">Reference proteome</keyword>
<name>A0A0M2RA83_9PROT</name>
<dbReference type="Proteomes" id="UP000034491">
    <property type="component" value="Unassembled WGS sequence"/>
</dbReference>
<dbReference type="EMBL" id="LANI01000005">
    <property type="protein sequence ID" value="KKJ77344.1"/>
    <property type="molecule type" value="Genomic_DNA"/>
</dbReference>
<evidence type="ECO:0000313" key="3">
    <source>
        <dbReference type="Proteomes" id="UP000034491"/>
    </source>
</evidence>
<dbReference type="RefSeq" id="WP_046506252.1">
    <property type="nucleotide sequence ID" value="NZ_LANI01000005.1"/>
</dbReference>
<gene>
    <name evidence="2" type="ORF">WH95_09575</name>
</gene>
<comment type="caution">
    <text evidence="2">The sequence shown here is derived from an EMBL/GenBank/DDBJ whole genome shotgun (WGS) entry which is preliminary data.</text>
</comment>
<organism evidence="2 3">
    <name type="scientific">Kiloniella litopenaei</name>
    <dbReference type="NCBI Taxonomy" id="1549748"/>
    <lineage>
        <taxon>Bacteria</taxon>
        <taxon>Pseudomonadati</taxon>
        <taxon>Pseudomonadota</taxon>
        <taxon>Alphaproteobacteria</taxon>
        <taxon>Rhodospirillales</taxon>
        <taxon>Kiloniellaceae</taxon>
        <taxon>Kiloniella</taxon>
    </lineage>
</organism>
<reference evidence="2 3" key="1">
    <citation type="submission" date="2015-03" db="EMBL/GenBank/DDBJ databases">
        <title>Genome sequence of Kiloniella sp. P1-1, isolated from the gut microflora of Pacific white shrimp, Penaeus vannamei.</title>
        <authorList>
            <person name="Shao Z."/>
            <person name="Wang L."/>
            <person name="Li X."/>
        </authorList>
    </citation>
    <scope>NUCLEOTIDE SEQUENCE [LARGE SCALE GENOMIC DNA]</scope>
    <source>
        <strain evidence="2 3">P1-1</strain>
    </source>
</reference>
<evidence type="ECO:0000313" key="2">
    <source>
        <dbReference type="EMBL" id="KKJ77344.1"/>
    </source>
</evidence>
<sequence>MSKPEWGSKRTCLSCKAKFYDFKKSPIVCPKCGTELDLTAKSGRPKQSAKAQAEEASEAQDIDLDTSDDVVDFPDEEELLHIDDGDDLDPDDDDDDLQSVSGGAGGISDD</sequence>
<dbReference type="STRING" id="1549748.WH95_09575"/>
<dbReference type="AlphaFoldDB" id="A0A0M2RA83"/>
<dbReference type="OrthoDB" id="9815689at2"/>